<evidence type="ECO:0000313" key="4">
    <source>
        <dbReference type="Proteomes" id="UP000588647"/>
    </source>
</evidence>
<evidence type="ECO:0000259" key="2">
    <source>
        <dbReference type="Pfam" id="PF13629"/>
    </source>
</evidence>
<dbReference type="AlphaFoldDB" id="A0A7W6MP87"/>
<dbReference type="RefSeq" id="WP_183207234.1">
    <property type="nucleotide sequence ID" value="NZ_JAAAMM010000002.1"/>
</dbReference>
<dbReference type="InterPro" id="IPR032789">
    <property type="entry name" value="T2SS-T3SS_pil_N"/>
</dbReference>
<reference evidence="3 4" key="1">
    <citation type="submission" date="2020-08" db="EMBL/GenBank/DDBJ databases">
        <title>Genomic Encyclopedia of Type Strains, Phase IV (KMG-IV): sequencing the most valuable type-strain genomes for metagenomic binning, comparative biology and taxonomic classification.</title>
        <authorList>
            <person name="Goeker M."/>
        </authorList>
    </citation>
    <scope>NUCLEOTIDE SEQUENCE [LARGE SCALE GENOMIC DNA]</scope>
    <source>
        <strain evidence="3 4">DSM 103570</strain>
    </source>
</reference>
<dbReference type="EMBL" id="JACIEM010000002">
    <property type="protein sequence ID" value="MBB4002675.1"/>
    <property type="molecule type" value="Genomic_DNA"/>
</dbReference>
<dbReference type="Proteomes" id="UP000588647">
    <property type="component" value="Unassembled WGS sequence"/>
</dbReference>
<evidence type="ECO:0000313" key="3">
    <source>
        <dbReference type="EMBL" id="MBB4002675.1"/>
    </source>
</evidence>
<comment type="caution">
    <text evidence="3">The sequence shown here is derived from an EMBL/GenBank/DDBJ whole genome shotgun (WGS) entry which is preliminary data.</text>
</comment>
<feature type="domain" description="Pilus formation protein N-terminal" evidence="2">
    <location>
        <begin position="33"/>
        <end position="99"/>
    </location>
</feature>
<protein>
    <submittedName>
        <fullName evidence="3">Flp pilus assembly secretin CpaC</fullName>
    </submittedName>
</protein>
<feature type="chain" id="PRO_5030999160" evidence="1">
    <location>
        <begin position="27"/>
        <end position="157"/>
    </location>
</feature>
<sequence>MTTRPRRILSLLALITLVFGAGSVRAADTGNIIGVAVDHARILEIDRPAATVIVGNPAIVDIEVLSSERLVLTGKNYGITNVVILDASGDTILDEQVAVQTFEASTVRVYRQANRLTYACAPKCEPTVTIGDNSDGFLQATQQYQTRQQMAADAARR</sequence>
<gene>
    <name evidence="3" type="ORF">GGR03_001750</name>
</gene>
<evidence type="ECO:0000256" key="1">
    <source>
        <dbReference type="SAM" id="SignalP"/>
    </source>
</evidence>
<feature type="signal peptide" evidence="1">
    <location>
        <begin position="1"/>
        <end position="26"/>
    </location>
</feature>
<keyword evidence="1" id="KW-0732">Signal</keyword>
<accession>A0A7W6MP87</accession>
<dbReference type="Pfam" id="PF13629">
    <property type="entry name" value="T2SS-T3SS_pil_N"/>
    <property type="match status" value="1"/>
</dbReference>
<organism evidence="3 4">
    <name type="scientific">Aurantimonas endophytica</name>
    <dbReference type="NCBI Taxonomy" id="1522175"/>
    <lineage>
        <taxon>Bacteria</taxon>
        <taxon>Pseudomonadati</taxon>
        <taxon>Pseudomonadota</taxon>
        <taxon>Alphaproteobacteria</taxon>
        <taxon>Hyphomicrobiales</taxon>
        <taxon>Aurantimonadaceae</taxon>
        <taxon>Aurantimonas</taxon>
    </lineage>
</organism>
<proteinExistence type="predicted"/>
<keyword evidence="4" id="KW-1185">Reference proteome</keyword>
<name>A0A7W6MP87_9HYPH</name>